<name>A0A268S5V4_SHOCL</name>
<evidence type="ECO:0000259" key="2">
    <source>
        <dbReference type="Pfam" id="PF02517"/>
    </source>
</evidence>
<proteinExistence type="predicted"/>
<feature type="transmembrane region" description="Helical" evidence="1">
    <location>
        <begin position="39"/>
        <end position="58"/>
    </location>
</feature>
<dbReference type="AlphaFoldDB" id="A0A268S5V4"/>
<comment type="caution">
    <text evidence="3">The sequence shown here is derived from an EMBL/GenBank/DDBJ whole genome shotgun (WGS) entry which is preliminary data.</text>
</comment>
<protein>
    <recommendedName>
        <fullName evidence="2">CAAX prenyl protease 2/Lysostaphin resistance protein A-like domain-containing protein</fullName>
    </recommendedName>
</protein>
<organism evidence="3 4">
    <name type="scientific">Shouchella clausii</name>
    <name type="common">Alkalihalobacillus clausii</name>
    <dbReference type="NCBI Taxonomy" id="79880"/>
    <lineage>
        <taxon>Bacteria</taxon>
        <taxon>Bacillati</taxon>
        <taxon>Bacillota</taxon>
        <taxon>Bacilli</taxon>
        <taxon>Bacillales</taxon>
        <taxon>Bacillaceae</taxon>
        <taxon>Shouchella</taxon>
    </lineage>
</organism>
<keyword evidence="1" id="KW-0812">Transmembrane</keyword>
<keyword evidence="1" id="KW-0472">Membrane</keyword>
<feature type="transmembrane region" description="Helical" evidence="1">
    <location>
        <begin position="64"/>
        <end position="83"/>
    </location>
</feature>
<reference evidence="3 4" key="1">
    <citation type="submission" date="2017-07" db="EMBL/GenBank/DDBJ databases">
        <title>Isolation and whole genome analysis of endospore-forming bacteria from heroin.</title>
        <authorList>
            <person name="Kalinowski J."/>
            <person name="Ahrens B."/>
            <person name="Al-Dilaimi A."/>
            <person name="Winkler A."/>
            <person name="Wibberg D."/>
            <person name="Schleenbecker U."/>
            <person name="Ruckert C."/>
            <person name="Wolfel R."/>
            <person name="Grass G."/>
        </authorList>
    </citation>
    <scope>NUCLEOTIDE SEQUENCE [LARGE SCALE GENOMIC DNA]</scope>
    <source>
        <strain evidence="3 4">7523-2</strain>
    </source>
</reference>
<evidence type="ECO:0000313" key="3">
    <source>
        <dbReference type="EMBL" id="PAF27870.1"/>
    </source>
</evidence>
<evidence type="ECO:0000313" key="4">
    <source>
        <dbReference type="Proteomes" id="UP000216133"/>
    </source>
</evidence>
<dbReference type="InterPro" id="IPR003675">
    <property type="entry name" value="Rce1/LyrA-like_dom"/>
</dbReference>
<feature type="domain" description="CAAX prenyl protease 2/Lysostaphin resistance protein A-like" evidence="2">
    <location>
        <begin position="15"/>
        <end position="76"/>
    </location>
</feature>
<feature type="transmembrane region" description="Helical" evidence="1">
    <location>
        <begin position="6"/>
        <end position="32"/>
    </location>
</feature>
<gene>
    <name evidence="3" type="ORF">CHH61_01230</name>
</gene>
<dbReference type="GO" id="GO:0004175">
    <property type="term" value="F:endopeptidase activity"/>
    <property type="evidence" value="ECO:0007669"/>
    <property type="project" value="UniProtKB-ARBA"/>
</dbReference>
<dbReference type="GO" id="GO:0080120">
    <property type="term" value="P:CAAX-box protein maturation"/>
    <property type="evidence" value="ECO:0007669"/>
    <property type="project" value="UniProtKB-ARBA"/>
</dbReference>
<dbReference type="Proteomes" id="UP000216133">
    <property type="component" value="Unassembled WGS sequence"/>
</dbReference>
<accession>A0A268S5V4</accession>
<dbReference type="EMBL" id="NPBS01000006">
    <property type="protein sequence ID" value="PAF27870.1"/>
    <property type="molecule type" value="Genomic_DNA"/>
</dbReference>
<keyword evidence="1" id="KW-1133">Transmembrane helix</keyword>
<dbReference type="Pfam" id="PF02517">
    <property type="entry name" value="Rce1-like"/>
    <property type="match status" value="1"/>
</dbReference>
<evidence type="ECO:0000256" key="1">
    <source>
        <dbReference type="SAM" id="Phobius"/>
    </source>
</evidence>
<sequence length="86" mass="9649">MKHELAIRLFIGYSQLADWAVILISTFLFWVIHVLQYKGVSLALVGVFINGLLFALLFYVTGSIIPSILTHAVYNVGIGIYFMKAK</sequence>